<accession>A0ABT9AHR9</accession>
<evidence type="ECO:0000313" key="2">
    <source>
        <dbReference type="EMBL" id="MDO7848496.1"/>
    </source>
</evidence>
<keyword evidence="1" id="KW-1133">Transmembrane helix</keyword>
<protein>
    <submittedName>
        <fullName evidence="2">Uncharacterized protein</fullName>
    </submittedName>
</protein>
<organism evidence="2 3">
    <name type="scientific">Hymenobacter mellowenesis</name>
    <dbReference type="NCBI Taxonomy" id="3063995"/>
    <lineage>
        <taxon>Bacteria</taxon>
        <taxon>Pseudomonadati</taxon>
        <taxon>Bacteroidota</taxon>
        <taxon>Cytophagia</taxon>
        <taxon>Cytophagales</taxon>
        <taxon>Hymenobacteraceae</taxon>
        <taxon>Hymenobacter</taxon>
    </lineage>
</organism>
<dbReference type="Proteomes" id="UP001167796">
    <property type="component" value="Unassembled WGS sequence"/>
</dbReference>
<keyword evidence="3" id="KW-1185">Reference proteome</keyword>
<comment type="caution">
    <text evidence="2">The sequence shown here is derived from an EMBL/GenBank/DDBJ whole genome shotgun (WGS) entry which is preliminary data.</text>
</comment>
<dbReference type="RefSeq" id="WP_305013174.1">
    <property type="nucleotide sequence ID" value="NZ_JAUQSX010000011.1"/>
</dbReference>
<dbReference type="EMBL" id="JAUQSX010000011">
    <property type="protein sequence ID" value="MDO7848496.1"/>
    <property type="molecule type" value="Genomic_DNA"/>
</dbReference>
<name>A0ABT9AHR9_9BACT</name>
<evidence type="ECO:0000313" key="3">
    <source>
        <dbReference type="Proteomes" id="UP001167796"/>
    </source>
</evidence>
<feature type="transmembrane region" description="Helical" evidence="1">
    <location>
        <begin position="220"/>
        <end position="241"/>
    </location>
</feature>
<keyword evidence="1" id="KW-0812">Transmembrane</keyword>
<proteinExistence type="predicted"/>
<sequence length="299" mass="34007">MVSLEAKSTYLAPLLESPMPQFFVGILYEQSDLLPPKLQMADSNSLACNMLHFVRCAEEAQCRELYQQLQERKPNKESEWIYNDYLVFSLVCAVKRFALPSTWVRQLLTLRISQDEEKQRLNVTLGNILAGNLNSREDYHQVSLVYQMLTGEQVPDEIRLNKMFKFLWRRPFPFFTSPFLNLISLKALELAFNSKGLLNPEQFFATEHFTGRFLRRTQRLAAFVVTVPVVALVLVLAVATVCYPDNGWVKLGLALTSAFGVDVIGSFSGLRDKLQTPVTTAIRRAFGYSPPPANPPLYT</sequence>
<gene>
    <name evidence="2" type="ORF">Q5H92_19170</name>
</gene>
<feature type="transmembrane region" description="Helical" evidence="1">
    <location>
        <begin position="247"/>
        <end position="267"/>
    </location>
</feature>
<reference evidence="2" key="1">
    <citation type="submission" date="2023-07" db="EMBL/GenBank/DDBJ databases">
        <authorList>
            <person name="Kim M.K."/>
        </authorList>
    </citation>
    <scope>NUCLEOTIDE SEQUENCE</scope>
    <source>
        <strain evidence="2">M29</strain>
    </source>
</reference>
<evidence type="ECO:0000256" key="1">
    <source>
        <dbReference type="SAM" id="Phobius"/>
    </source>
</evidence>
<keyword evidence="1" id="KW-0472">Membrane</keyword>